<evidence type="ECO:0000313" key="4">
    <source>
        <dbReference type="EMBL" id="KYH33523.1"/>
    </source>
</evidence>
<dbReference type="EMBL" id="LTBC01000001">
    <property type="protein sequence ID" value="KYH33523.1"/>
    <property type="molecule type" value="Genomic_DNA"/>
</dbReference>
<keyword evidence="5" id="KW-1185">Reference proteome</keyword>
<protein>
    <submittedName>
        <fullName evidence="4">Germination-specific N-acetylmuramoyl-L-alanine amidase</fullName>
        <ecNumber evidence="4">3.5.1.28</ecNumber>
    </submittedName>
</protein>
<name>A0A151B164_9FIRM</name>
<organism evidence="4 5">
    <name type="scientific">Moorella mulderi DSM 14980</name>
    <dbReference type="NCBI Taxonomy" id="1122241"/>
    <lineage>
        <taxon>Bacteria</taxon>
        <taxon>Bacillati</taxon>
        <taxon>Bacillota</taxon>
        <taxon>Clostridia</taxon>
        <taxon>Neomoorellales</taxon>
        <taxon>Neomoorellaceae</taxon>
        <taxon>Neomoorella</taxon>
    </lineage>
</organism>
<evidence type="ECO:0000259" key="3">
    <source>
        <dbReference type="SMART" id="SM00646"/>
    </source>
</evidence>
<keyword evidence="2" id="KW-0472">Membrane</keyword>
<gene>
    <name evidence="4" type="primary">cwlD</name>
    <name evidence="4" type="ORF">MOMUL_02240</name>
</gene>
<dbReference type="SUPFAM" id="SSF53187">
    <property type="entry name" value="Zn-dependent exopeptidases"/>
    <property type="match status" value="1"/>
</dbReference>
<dbReference type="SMART" id="SM00646">
    <property type="entry name" value="Ami_3"/>
    <property type="match status" value="1"/>
</dbReference>
<accession>A0A151B164</accession>
<dbReference type="InterPro" id="IPR002508">
    <property type="entry name" value="MurNAc-LAA_cat"/>
</dbReference>
<feature type="domain" description="MurNAc-LAA" evidence="3">
    <location>
        <begin position="118"/>
        <end position="227"/>
    </location>
</feature>
<dbReference type="CDD" id="cd02696">
    <property type="entry name" value="MurNAc-LAA"/>
    <property type="match status" value="1"/>
</dbReference>
<keyword evidence="1 4" id="KW-0378">Hydrolase</keyword>
<dbReference type="GO" id="GO:0030288">
    <property type="term" value="C:outer membrane-bounded periplasmic space"/>
    <property type="evidence" value="ECO:0007669"/>
    <property type="project" value="TreeGrafter"/>
</dbReference>
<evidence type="ECO:0000256" key="2">
    <source>
        <dbReference type="SAM" id="Phobius"/>
    </source>
</evidence>
<keyword evidence="2" id="KW-1133">Transmembrane helix</keyword>
<keyword evidence="2" id="KW-0812">Transmembrane</keyword>
<dbReference type="Gene3D" id="3.40.630.40">
    <property type="entry name" value="Zn-dependent exopeptidases"/>
    <property type="match status" value="1"/>
</dbReference>
<dbReference type="GO" id="GO:0008745">
    <property type="term" value="F:N-acetylmuramoyl-L-alanine amidase activity"/>
    <property type="evidence" value="ECO:0007669"/>
    <property type="project" value="UniProtKB-EC"/>
</dbReference>
<dbReference type="Proteomes" id="UP000075670">
    <property type="component" value="Unassembled WGS sequence"/>
</dbReference>
<evidence type="ECO:0000256" key="1">
    <source>
        <dbReference type="ARBA" id="ARBA00022801"/>
    </source>
</evidence>
<sequence>MARVVFVRRRRSLKFMAAVLVVMAVFLAWSRYQGLKEEQAIQALSWAVANQVVVVDPGHGGIDSGATGPAGTPEDRINLAISQRLAEFLSQGGARVFLTRQDENVQEGESGDDLVERVKLAQKVKADLFISVHCNAFDGRERGAQLFYDPKSPEGKKLAEAIQAEIRRRLANTDRVPLSIDAFVLRTQKIPAVIVEVGFISNPREEKLLADPHYQRQMAFAIYAGVVNYLAGKGPGAEGESSQAKREAP</sequence>
<dbReference type="PATRIC" id="fig|1122241.3.peg.245"/>
<dbReference type="AlphaFoldDB" id="A0A151B164"/>
<dbReference type="PANTHER" id="PTHR30404">
    <property type="entry name" value="N-ACETYLMURAMOYL-L-ALANINE AMIDASE"/>
    <property type="match status" value="1"/>
</dbReference>
<dbReference type="Pfam" id="PF01520">
    <property type="entry name" value="Amidase_3"/>
    <property type="match status" value="1"/>
</dbReference>
<dbReference type="EC" id="3.5.1.28" evidence="4"/>
<dbReference type="OrthoDB" id="9772024at2"/>
<evidence type="ECO:0000313" key="5">
    <source>
        <dbReference type="Proteomes" id="UP000075670"/>
    </source>
</evidence>
<dbReference type="GO" id="GO:0009253">
    <property type="term" value="P:peptidoglycan catabolic process"/>
    <property type="evidence" value="ECO:0007669"/>
    <property type="project" value="InterPro"/>
</dbReference>
<comment type="caution">
    <text evidence="4">The sequence shown here is derived from an EMBL/GenBank/DDBJ whole genome shotgun (WGS) entry which is preliminary data.</text>
</comment>
<dbReference type="PANTHER" id="PTHR30404:SF0">
    <property type="entry name" value="N-ACETYLMURAMOYL-L-ALANINE AMIDASE AMIC"/>
    <property type="match status" value="1"/>
</dbReference>
<dbReference type="InterPro" id="IPR050695">
    <property type="entry name" value="N-acetylmuramoyl_amidase_3"/>
</dbReference>
<feature type="transmembrane region" description="Helical" evidence="2">
    <location>
        <begin position="12"/>
        <end position="32"/>
    </location>
</feature>
<dbReference type="RefSeq" id="WP_062280458.1">
    <property type="nucleotide sequence ID" value="NZ_LTBC01000001.1"/>
</dbReference>
<reference evidence="4 5" key="1">
    <citation type="submission" date="2016-02" db="EMBL/GenBank/DDBJ databases">
        <title>Genome sequence of Moorella mulderi DSM 14980.</title>
        <authorList>
            <person name="Poehlein A."/>
            <person name="Daniel R."/>
        </authorList>
    </citation>
    <scope>NUCLEOTIDE SEQUENCE [LARGE SCALE GENOMIC DNA]</scope>
    <source>
        <strain evidence="4 5">DSM 14980</strain>
    </source>
</reference>
<proteinExistence type="predicted"/>